<dbReference type="Proteomes" id="UP000809789">
    <property type="component" value="Unassembled WGS sequence"/>
</dbReference>
<dbReference type="PANTHER" id="PTHR33488:SF2">
    <property type="entry name" value="EARLY ENDOSOME ANTIGEN 1-LIKE"/>
    <property type="match status" value="1"/>
</dbReference>
<organism evidence="1 2">
    <name type="scientific">Elsinoe batatas</name>
    <dbReference type="NCBI Taxonomy" id="2601811"/>
    <lineage>
        <taxon>Eukaryota</taxon>
        <taxon>Fungi</taxon>
        <taxon>Dikarya</taxon>
        <taxon>Ascomycota</taxon>
        <taxon>Pezizomycotina</taxon>
        <taxon>Dothideomycetes</taxon>
        <taxon>Dothideomycetidae</taxon>
        <taxon>Myriangiales</taxon>
        <taxon>Elsinoaceae</taxon>
        <taxon>Elsinoe</taxon>
    </lineage>
</organism>
<dbReference type="OrthoDB" id="5406275at2759"/>
<reference evidence="1" key="1">
    <citation type="submission" date="2021-07" db="EMBL/GenBank/DDBJ databases">
        <title>Elsinoe batatas strain:CRI-CJ2 Genome sequencing and assembly.</title>
        <authorList>
            <person name="Huang L."/>
        </authorList>
    </citation>
    <scope>NUCLEOTIDE SEQUENCE</scope>
    <source>
        <strain evidence="1">CRI-CJ2</strain>
    </source>
</reference>
<keyword evidence="2" id="KW-1185">Reference proteome</keyword>
<proteinExistence type="predicted"/>
<evidence type="ECO:0000313" key="1">
    <source>
        <dbReference type="EMBL" id="KAG8627985.1"/>
    </source>
</evidence>
<dbReference type="PANTHER" id="PTHR33488">
    <property type="entry name" value="ZGC:162509"/>
    <property type="match status" value="1"/>
</dbReference>
<accession>A0A8K0L5S3</accession>
<protein>
    <submittedName>
        <fullName evidence="1">Uncharacterized protein</fullName>
    </submittedName>
</protein>
<dbReference type="EMBL" id="JAESVG020000004">
    <property type="protein sequence ID" value="KAG8627985.1"/>
    <property type="molecule type" value="Genomic_DNA"/>
</dbReference>
<sequence>MAASTLNLDPSRIAAALQQLQDIQKDRQASIRLKDYIIGVKTSLVSQPQYNWNDVLSAEPALVASLGLLIAASTSQDGQQIQVIPPEDGFRYLMNWGPRPSLSSCLIQVADSATKCLLDAQRTTDELMTRSEPIKSTVRDILMLLSDNEAATNMLSPTVSNLRRISETCQDTARKLESQFSTCLGMLCELHACCAQVFTEGAEMQAANQLQLAAMQTQLPADGGKAQMMTASDTYNASLSLLNKSLLSAVNAVASDWPSLLQEFTGGLSKSSSTATEATIASLIEFASANTQSPANAQIFDGKSGSVQGGSIGSPRPISTSPATIVPPTSPNVLIADWRDPAYALSGSCAVMVGLALSVVFGGDSHSVDWSTLQARVSGAPNGISAVLSMLQGMQESFTPSTGAAGVMLKDVLVRTTQVLTKIASVVEATQSAGTKPPSADAAQVIGWQQTLTDQYARVAQLDAAGKNASNAYNPPSVTVRDSPINVSGLSGALKQQYLNSGITQLAAKAAALGTSVTRQEKSMESLTGVQKNISELVDALARLSVTNMSFGDIRSLLIKTIEIFVVLKSKVNGLVGLYASLSTTSKVMIESQIQPFLSSLKSLDFSRGGSPTVDLQRQIILNTCLSIQAFSEAHTDTMRAANEVNQRSLMQGLGMVNEFSSILNSMDSSFAQNILQSKTKQLVAWANNANRDIASMLTQSQRNVGQTLDDAQQQATQDVGRIGVVPPAEVVGSINQAANDAKSAAQTGFANFGVFISRPLGSVDPYV</sequence>
<name>A0A8K0L5S3_9PEZI</name>
<evidence type="ECO:0000313" key="2">
    <source>
        <dbReference type="Proteomes" id="UP000809789"/>
    </source>
</evidence>
<gene>
    <name evidence="1" type="ORF">KVT40_003858</name>
</gene>
<comment type="caution">
    <text evidence="1">The sequence shown here is derived from an EMBL/GenBank/DDBJ whole genome shotgun (WGS) entry which is preliminary data.</text>
</comment>
<dbReference type="AlphaFoldDB" id="A0A8K0L5S3"/>